<feature type="compositionally biased region" description="Low complexity" evidence="1">
    <location>
        <begin position="121"/>
        <end position="139"/>
    </location>
</feature>
<dbReference type="AlphaFoldDB" id="A0A8B8KFR6"/>
<feature type="transmembrane region" description="Helical" evidence="2">
    <location>
        <begin position="51"/>
        <end position="74"/>
    </location>
</feature>
<name>A0A8B8KFR6_ABRPR</name>
<feature type="transmembrane region" description="Helical" evidence="2">
    <location>
        <begin position="20"/>
        <end position="39"/>
    </location>
</feature>
<dbReference type="PANTHER" id="PTHR31029:SF16">
    <property type="entry name" value="IRK-INTERACTING PROTEIN"/>
    <property type="match status" value="1"/>
</dbReference>
<reference evidence="4" key="1">
    <citation type="journal article" date="2019" name="Toxins">
        <title>Detection of Abrin-Like and Prepropulchellin-Like Toxin Genes and Transcripts Using Whole Genome Sequencing and Full-Length Transcript Sequencing of Abrus precatorius.</title>
        <authorList>
            <person name="Hovde B.T."/>
            <person name="Daligault H.E."/>
            <person name="Hanschen E.R."/>
            <person name="Kunde Y.A."/>
            <person name="Johnson M.B."/>
            <person name="Starkenburg S.R."/>
            <person name="Johnson S.L."/>
        </authorList>
    </citation>
    <scope>NUCLEOTIDE SEQUENCE [LARGE SCALE GENOMIC DNA]</scope>
</reference>
<accession>A0A8B8KFR6</accession>
<dbReference type="InterPro" id="IPR056813">
    <property type="entry name" value="GIL1_IRKI_C"/>
</dbReference>
<feature type="domain" description="GIL1/IRKI C-terminal" evidence="3">
    <location>
        <begin position="596"/>
        <end position="645"/>
    </location>
</feature>
<evidence type="ECO:0000259" key="3">
    <source>
        <dbReference type="Pfam" id="PF24994"/>
    </source>
</evidence>
<dbReference type="Proteomes" id="UP000694853">
    <property type="component" value="Unplaced"/>
</dbReference>
<proteinExistence type="predicted"/>
<protein>
    <submittedName>
        <fullName evidence="5">IRK-interacting protein-like</fullName>
    </submittedName>
</protein>
<gene>
    <name evidence="5" type="primary">LOC113855279</name>
</gene>
<feature type="region of interest" description="Disordered" evidence="1">
    <location>
        <begin position="113"/>
        <end position="167"/>
    </location>
</feature>
<evidence type="ECO:0000313" key="4">
    <source>
        <dbReference type="Proteomes" id="UP000694853"/>
    </source>
</evidence>
<organism evidence="4 5">
    <name type="scientific">Abrus precatorius</name>
    <name type="common">Indian licorice</name>
    <name type="synonym">Glycine abrus</name>
    <dbReference type="NCBI Taxonomy" id="3816"/>
    <lineage>
        <taxon>Eukaryota</taxon>
        <taxon>Viridiplantae</taxon>
        <taxon>Streptophyta</taxon>
        <taxon>Embryophyta</taxon>
        <taxon>Tracheophyta</taxon>
        <taxon>Spermatophyta</taxon>
        <taxon>Magnoliopsida</taxon>
        <taxon>eudicotyledons</taxon>
        <taxon>Gunneridae</taxon>
        <taxon>Pentapetalae</taxon>
        <taxon>rosids</taxon>
        <taxon>fabids</taxon>
        <taxon>Fabales</taxon>
        <taxon>Fabaceae</taxon>
        <taxon>Papilionoideae</taxon>
        <taxon>50 kb inversion clade</taxon>
        <taxon>NPAAA clade</taxon>
        <taxon>indigoferoid/millettioid clade</taxon>
        <taxon>Abreae</taxon>
        <taxon>Abrus</taxon>
    </lineage>
</organism>
<evidence type="ECO:0000256" key="2">
    <source>
        <dbReference type="SAM" id="Phobius"/>
    </source>
</evidence>
<evidence type="ECO:0000313" key="5">
    <source>
        <dbReference type="RefSeq" id="XP_027342655.1"/>
    </source>
</evidence>
<keyword evidence="2" id="KW-0472">Membrane</keyword>
<dbReference type="OrthoDB" id="785851at2759"/>
<dbReference type="PANTHER" id="PTHR31029">
    <property type="entry name" value="CYCLIN-DEPENDENT KINASE-LIKE PROTEIN"/>
    <property type="match status" value="1"/>
</dbReference>
<reference evidence="5" key="2">
    <citation type="submission" date="2025-08" db="UniProtKB">
        <authorList>
            <consortium name="RefSeq"/>
        </authorList>
    </citation>
    <scope>IDENTIFICATION</scope>
    <source>
        <tissue evidence="5">Young leaves</tissue>
    </source>
</reference>
<evidence type="ECO:0000256" key="1">
    <source>
        <dbReference type="SAM" id="MobiDB-lite"/>
    </source>
</evidence>
<keyword evidence="2" id="KW-0812">Transmembrane</keyword>
<dbReference type="InterPro" id="IPR042316">
    <property type="entry name" value="IRKI-like"/>
</dbReference>
<dbReference type="RefSeq" id="XP_027342655.1">
    <property type="nucleotide sequence ID" value="XM_027486854.1"/>
</dbReference>
<dbReference type="KEGG" id="aprc:113855279"/>
<sequence length="653" mass="74487">MRTETKLISLGLSRDPFYPSFYFLVLQDPILTTHIIIAFKSNPAVGYQHCIYITCSALFFPLFFFMAATTTIYLQDHNNETNNGNNAEITREEIQTAISKAVELRALHAALTQGSSPGTTHARFPSPSPASRSASHFSAQDYPVFTPSYEDEPHQNPTRSRTVSESWDENMVEGGNSIEIMVPGYKEKSGSRKGLPFGFANHDSHTCPADDTKSVTGSTANHITVLQTSPANDYFKSRRRSSLGDLKPLSSCNRCKPAVITSEYESTRNHKSSNIVVPLTDSHASFQTQPKSKGVISWLFPRFKKKHRSVSSPNRTESEEVSQVLKDMGIMSIESLKRELMEAHESRDAALMEVSEMRSSLGELKHKLEYLESYCEELKKVLRQTMHTKETTFSEKLNNHPQRGIPFDGNGENLMPVAEEVMVEGFLQIVSESRLSVKQFCKTLICQIEETDHSLMDNLNLLLQPYRLSLNSKYSKAVLYHFEAFINQSFFQDFENIVFQKNGCTKFLDPRQDRQAQFSSFVALRNLSWNEVLRKGTKYYSEEFSKFCDQKMSCIITTLSWTRPWPEQLLQAFFVAAKCIWLLHLLAFSFNPPLGILRVEENRSFDPHYMEDLVTDRQRSQGPSRVKIVVVPGFYVQDRILRCRVICRHKSAP</sequence>
<dbReference type="GeneID" id="113855279"/>
<keyword evidence="4" id="KW-1185">Reference proteome</keyword>
<dbReference type="Pfam" id="PF24994">
    <property type="entry name" value="GIL1_IRKI_C"/>
    <property type="match status" value="1"/>
</dbReference>
<feature type="compositionally biased region" description="Polar residues" evidence="1">
    <location>
        <begin position="155"/>
        <end position="165"/>
    </location>
</feature>
<keyword evidence="2" id="KW-1133">Transmembrane helix</keyword>